<dbReference type="Proteomes" id="UP000425960">
    <property type="component" value="Chromosome"/>
</dbReference>
<reference evidence="3 4" key="1">
    <citation type="submission" date="2019-11" db="EMBL/GenBank/DDBJ databases">
        <title>Comparative genomics of hydrocarbon-degrading Desulfosarcina strains.</title>
        <authorList>
            <person name="Watanabe M."/>
            <person name="Kojima H."/>
            <person name="Fukui M."/>
        </authorList>
    </citation>
    <scope>NUCLEOTIDE SEQUENCE [LARGE SCALE GENOMIC DNA]</scope>
    <source>
        <strain evidence="3 4">28bB2T</strain>
    </source>
</reference>
<dbReference type="KEGG" id="dov:DSCO28_30390"/>
<accession>A0A5K7ZRQ8</accession>
<evidence type="ECO:0000313" key="4">
    <source>
        <dbReference type="Proteomes" id="UP000425960"/>
    </source>
</evidence>
<evidence type="ECO:0000256" key="2">
    <source>
        <dbReference type="SAM" id="MobiDB-lite"/>
    </source>
</evidence>
<keyword evidence="1" id="KW-0175">Coiled coil</keyword>
<organism evidence="3 4">
    <name type="scientific">Desulfosarcina ovata subsp. sediminis</name>
    <dbReference type="NCBI Taxonomy" id="885957"/>
    <lineage>
        <taxon>Bacteria</taxon>
        <taxon>Pseudomonadati</taxon>
        <taxon>Thermodesulfobacteriota</taxon>
        <taxon>Desulfobacteria</taxon>
        <taxon>Desulfobacterales</taxon>
        <taxon>Desulfosarcinaceae</taxon>
        <taxon>Desulfosarcina</taxon>
    </lineage>
</organism>
<feature type="compositionally biased region" description="Polar residues" evidence="2">
    <location>
        <begin position="151"/>
        <end position="165"/>
    </location>
</feature>
<evidence type="ECO:0000256" key="1">
    <source>
        <dbReference type="SAM" id="Coils"/>
    </source>
</evidence>
<gene>
    <name evidence="3" type="ORF">DSCO28_30390</name>
</gene>
<dbReference type="EMBL" id="AP021876">
    <property type="protein sequence ID" value="BBO82473.1"/>
    <property type="molecule type" value="Genomic_DNA"/>
</dbReference>
<feature type="compositionally biased region" description="Basic and acidic residues" evidence="2">
    <location>
        <begin position="141"/>
        <end position="150"/>
    </location>
</feature>
<dbReference type="AlphaFoldDB" id="A0A5K7ZRQ8"/>
<evidence type="ECO:0000313" key="3">
    <source>
        <dbReference type="EMBL" id="BBO82473.1"/>
    </source>
</evidence>
<feature type="coiled-coil region" evidence="1">
    <location>
        <begin position="87"/>
        <end position="121"/>
    </location>
</feature>
<dbReference type="RefSeq" id="WP_155322934.1">
    <property type="nucleotide sequence ID" value="NZ_AP021876.1"/>
</dbReference>
<feature type="region of interest" description="Disordered" evidence="2">
    <location>
        <begin position="141"/>
        <end position="165"/>
    </location>
</feature>
<name>A0A5K7ZRQ8_9BACT</name>
<feature type="coiled-coil region" evidence="1">
    <location>
        <begin position="27"/>
        <end position="54"/>
    </location>
</feature>
<proteinExistence type="predicted"/>
<protein>
    <submittedName>
        <fullName evidence="3">Uncharacterized protein</fullName>
    </submittedName>
</protein>
<sequence>MDLSNIPREQLIELSGIEPPKRLPKAVEQAAQKLERARTTLAETKEELVRIEAAKSAKAESFASKIADAVVSGKATAKIEKEKDSALAEMERQCQSAKDLLSALERKVIALEADCTAANAALTTFCDESLIANQKRMREELDRVTNERGRSASTQQRMTSKSPNYQAKSRIMMCESCRSPIGTFDPAKLRQPIMGSMFMALPRLSQPFPDACPSEHFHCPTCRKFCTGEPDKILVSDGFRMVPEVEPEPEPETAG</sequence>